<dbReference type="EMBL" id="PESN01000002">
    <property type="protein sequence ID" value="PIN27522.1"/>
    <property type="molecule type" value="Genomic_DNA"/>
</dbReference>
<comment type="caution">
    <text evidence="1">The sequence shown here is derived from an EMBL/GenBank/DDBJ whole genome shotgun (WGS) entry which is preliminary data.</text>
</comment>
<sequence>MFLSKFPDEIVRVFQFNFVKITLLKSDNYALMLRKRLFCDAKPMLLPCKTATFGTQNNSFCNALMYNELCSIYAFEKYLHLYYLLFIHTMLVTNPLKALFLDCQTLHSTVFCKIFQKTKQA</sequence>
<evidence type="ECO:0000313" key="2">
    <source>
        <dbReference type="Proteomes" id="UP000230500"/>
    </source>
</evidence>
<gene>
    <name evidence="1" type="ORF">CUC04_09110</name>
</gene>
<accession>A0A2G9ICN7</accession>
<name>A0A2G9ICN7_PREIN</name>
<protein>
    <submittedName>
        <fullName evidence="1">Uncharacterized protein</fullName>
    </submittedName>
</protein>
<proteinExistence type="predicted"/>
<reference evidence="1 2" key="1">
    <citation type="submission" date="2017-11" db="EMBL/GenBank/DDBJ databases">
        <title>Genome sequencing of Prevotella intermedia KCOM 2069.</title>
        <authorList>
            <person name="Kook J.-K."/>
            <person name="Park S.-N."/>
            <person name="Lim Y.K."/>
        </authorList>
    </citation>
    <scope>NUCLEOTIDE SEQUENCE [LARGE SCALE GENOMIC DNA]</scope>
    <source>
        <strain evidence="1 2">KCOM 2069</strain>
    </source>
</reference>
<evidence type="ECO:0000313" key="1">
    <source>
        <dbReference type="EMBL" id="PIN27522.1"/>
    </source>
</evidence>
<dbReference type="Proteomes" id="UP000230500">
    <property type="component" value="Unassembled WGS sequence"/>
</dbReference>
<organism evidence="1 2">
    <name type="scientific">Prevotella intermedia</name>
    <dbReference type="NCBI Taxonomy" id="28131"/>
    <lineage>
        <taxon>Bacteria</taxon>
        <taxon>Pseudomonadati</taxon>
        <taxon>Bacteroidota</taxon>
        <taxon>Bacteroidia</taxon>
        <taxon>Bacteroidales</taxon>
        <taxon>Prevotellaceae</taxon>
        <taxon>Prevotella</taxon>
    </lineage>
</organism>
<dbReference type="AlphaFoldDB" id="A0A2G9ICN7"/>